<dbReference type="EMBL" id="FOIU01000001">
    <property type="protein sequence ID" value="SEW20922.1"/>
    <property type="molecule type" value="Genomic_DNA"/>
</dbReference>
<sequence length="60" mass="6708">MDNAVPMTFANEWYSLYPVNNTLSNNKSMGPLTSVIISNGGNNTYVQGDWNRSEANFYAQ</sequence>
<reference evidence="2" key="1">
    <citation type="submission" date="2016-10" db="EMBL/GenBank/DDBJ databases">
        <authorList>
            <person name="Varghese N."/>
            <person name="Submissions S."/>
        </authorList>
    </citation>
    <scope>NUCLEOTIDE SEQUENCE [LARGE SCALE GENOMIC DNA]</scope>
    <source>
        <strain evidence="2">DSM 17724</strain>
    </source>
</reference>
<protein>
    <submittedName>
        <fullName evidence="1">Uncharacterized protein</fullName>
    </submittedName>
</protein>
<dbReference type="AlphaFoldDB" id="A0A1I0Q2A6"/>
<dbReference type="Proteomes" id="UP000199469">
    <property type="component" value="Unassembled WGS sequence"/>
</dbReference>
<evidence type="ECO:0000313" key="2">
    <source>
        <dbReference type="Proteomes" id="UP000199469"/>
    </source>
</evidence>
<proteinExistence type="predicted"/>
<name>A0A1I0Q2A6_9FLAO</name>
<evidence type="ECO:0000313" key="1">
    <source>
        <dbReference type="EMBL" id="SEW20922.1"/>
    </source>
</evidence>
<keyword evidence="2" id="KW-1185">Reference proteome</keyword>
<organism evidence="1 2">
    <name type="scientific">Chryseobacterium wanjuense</name>
    <dbReference type="NCBI Taxonomy" id="356305"/>
    <lineage>
        <taxon>Bacteria</taxon>
        <taxon>Pseudomonadati</taxon>
        <taxon>Bacteroidota</taxon>
        <taxon>Flavobacteriia</taxon>
        <taxon>Flavobacteriales</taxon>
        <taxon>Weeksellaceae</taxon>
        <taxon>Chryseobacterium group</taxon>
        <taxon>Chryseobacterium</taxon>
    </lineage>
</organism>
<gene>
    <name evidence="1" type="ORF">SAMN05421841_1599</name>
</gene>
<accession>A0A1I0Q2A6</accession>